<accession>A0A0L6UH65</accession>
<evidence type="ECO:0000313" key="2">
    <source>
        <dbReference type="EMBL" id="KNZ47617.1"/>
    </source>
</evidence>
<proteinExistence type="predicted"/>
<dbReference type="Proteomes" id="UP000037035">
    <property type="component" value="Unassembled WGS sequence"/>
</dbReference>
<name>A0A0L6UH65_9BASI</name>
<dbReference type="AlphaFoldDB" id="A0A0L6UH65"/>
<feature type="non-terminal residue" evidence="2">
    <location>
        <position position="1"/>
    </location>
</feature>
<protein>
    <submittedName>
        <fullName evidence="2">Uncharacterized protein</fullName>
    </submittedName>
</protein>
<organism evidence="2 3">
    <name type="scientific">Puccinia sorghi</name>
    <dbReference type="NCBI Taxonomy" id="27349"/>
    <lineage>
        <taxon>Eukaryota</taxon>
        <taxon>Fungi</taxon>
        <taxon>Dikarya</taxon>
        <taxon>Basidiomycota</taxon>
        <taxon>Pucciniomycotina</taxon>
        <taxon>Pucciniomycetes</taxon>
        <taxon>Pucciniales</taxon>
        <taxon>Pucciniaceae</taxon>
        <taxon>Puccinia</taxon>
    </lineage>
</organism>
<dbReference type="EMBL" id="LAVV01011587">
    <property type="protein sequence ID" value="KNZ47617.1"/>
    <property type="molecule type" value="Genomic_DNA"/>
</dbReference>
<keyword evidence="3" id="KW-1185">Reference proteome</keyword>
<dbReference type="OrthoDB" id="10614143at2759"/>
<evidence type="ECO:0000256" key="1">
    <source>
        <dbReference type="SAM" id="MobiDB-lite"/>
    </source>
</evidence>
<feature type="region of interest" description="Disordered" evidence="1">
    <location>
        <begin position="16"/>
        <end position="41"/>
    </location>
</feature>
<gene>
    <name evidence="2" type="ORF">VP01_6281g1</name>
</gene>
<evidence type="ECO:0000313" key="3">
    <source>
        <dbReference type="Proteomes" id="UP000037035"/>
    </source>
</evidence>
<sequence>KFKFLRKKFLSVVSTAIERTQSAPPPSPSSRDKRETSQAISLPANLEERYFDPLEAAKQLLKSQEVNTKAIEPPPKEGRDRISKANKEEDLQVIMEAAPPGQYILNLVYMIRSQHLILFPAFTGGKALTTYQLSAIETLIGLKQCYMNVKREEEYKVLPRYLEAVISLFRLITTFLSWKETILRLDGWNP</sequence>
<reference evidence="2 3" key="1">
    <citation type="submission" date="2015-08" db="EMBL/GenBank/DDBJ databases">
        <title>Next Generation Sequencing and Analysis of the Genome of Puccinia sorghi L Schw, the Causal Agent of Maize Common Rust.</title>
        <authorList>
            <person name="Rochi L."/>
            <person name="Burguener G."/>
            <person name="Darino M."/>
            <person name="Turjanski A."/>
            <person name="Kreff E."/>
            <person name="Dieguez M.J."/>
            <person name="Sacco F."/>
        </authorList>
    </citation>
    <scope>NUCLEOTIDE SEQUENCE [LARGE SCALE GENOMIC DNA]</scope>
    <source>
        <strain evidence="2 3">RO10H11247</strain>
    </source>
</reference>
<comment type="caution">
    <text evidence="2">The sequence shown here is derived from an EMBL/GenBank/DDBJ whole genome shotgun (WGS) entry which is preliminary data.</text>
</comment>
<dbReference type="VEuPathDB" id="FungiDB:VP01_6281g1"/>